<dbReference type="RefSeq" id="WP_218143008.1">
    <property type="nucleotide sequence ID" value="NZ_FOIA01000059.1"/>
</dbReference>
<accession>A0A1I0G8M8</accession>
<evidence type="ECO:0000313" key="2">
    <source>
        <dbReference type="EMBL" id="SET67351.1"/>
    </source>
</evidence>
<gene>
    <name evidence="2" type="ORF">SAMN05216326_1591</name>
</gene>
<keyword evidence="3" id="KW-1185">Reference proteome</keyword>
<feature type="region of interest" description="Disordered" evidence="1">
    <location>
        <begin position="29"/>
        <end position="67"/>
    </location>
</feature>
<dbReference type="Proteomes" id="UP000199345">
    <property type="component" value="Unassembled WGS sequence"/>
</dbReference>
<dbReference type="EMBL" id="FOIA01000059">
    <property type="protein sequence ID" value="SET67351.1"/>
    <property type="molecule type" value="Genomic_DNA"/>
</dbReference>
<organism evidence="2 3">
    <name type="scientific">Nitrosomonas marina</name>
    <dbReference type="NCBI Taxonomy" id="917"/>
    <lineage>
        <taxon>Bacteria</taxon>
        <taxon>Pseudomonadati</taxon>
        <taxon>Pseudomonadota</taxon>
        <taxon>Betaproteobacteria</taxon>
        <taxon>Nitrosomonadales</taxon>
        <taxon>Nitrosomonadaceae</taxon>
        <taxon>Nitrosomonas</taxon>
    </lineage>
</organism>
<protein>
    <submittedName>
        <fullName evidence="2">Uncharacterized protein</fullName>
    </submittedName>
</protein>
<evidence type="ECO:0000256" key="1">
    <source>
        <dbReference type="SAM" id="MobiDB-lite"/>
    </source>
</evidence>
<feature type="non-terminal residue" evidence="2">
    <location>
        <position position="1"/>
    </location>
</feature>
<feature type="compositionally biased region" description="Basic residues" evidence="1">
    <location>
        <begin position="54"/>
        <end position="67"/>
    </location>
</feature>
<evidence type="ECO:0000313" key="3">
    <source>
        <dbReference type="Proteomes" id="UP000199345"/>
    </source>
</evidence>
<reference evidence="3" key="1">
    <citation type="submission" date="2016-10" db="EMBL/GenBank/DDBJ databases">
        <authorList>
            <person name="Varghese N."/>
            <person name="Submissions S."/>
        </authorList>
    </citation>
    <scope>NUCLEOTIDE SEQUENCE [LARGE SCALE GENOMIC DNA]</scope>
    <source>
        <strain evidence="3">Nm71</strain>
    </source>
</reference>
<sequence length="67" mass="7278">RAGAEGSAMCLVTPANTGKWNAINRLMNPGAAGKKPNEQKYKKRPGKPVDNKNIGKKFNKRISRKAA</sequence>
<name>A0A1I0G8M8_9PROT</name>
<dbReference type="AlphaFoldDB" id="A0A1I0G8M8"/>
<proteinExistence type="predicted"/>